<dbReference type="Pfam" id="PF05277">
    <property type="entry name" value="DUF726"/>
    <property type="match status" value="1"/>
</dbReference>
<gene>
    <name evidence="8" type="ORF">BGAL_0059g00170</name>
</gene>
<dbReference type="PANTHER" id="PTHR17920">
    <property type="entry name" value="TRANSMEMBRANE AND COILED-COIL DOMAIN-CONTAINING PROTEIN 4 TMCO4"/>
    <property type="match status" value="1"/>
</dbReference>
<feature type="compositionally biased region" description="Basic and acidic residues" evidence="6">
    <location>
        <begin position="816"/>
        <end position="827"/>
    </location>
</feature>
<dbReference type="EMBL" id="PQXL01000059">
    <property type="protein sequence ID" value="THV53107.1"/>
    <property type="molecule type" value="Genomic_DNA"/>
</dbReference>
<organism evidence="8 9">
    <name type="scientific">Botrytis galanthina</name>
    <dbReference type="NCBI Taxonomy" id="278940"/>
    <lineage>
        <taxon>Eukaryota</taxon>
        <taxon>Fungi</taxon>
        <taxon>Dikarya</taxon>
        <taxon>Ascomycota</taxon>
        <taxon>Pezizomycotina</taxon>
        <taxon>Leotiomycetes</taxon>
        <taxon>Helotiales</taxon>
        <taxon>Sclerotiniaceae</taxon>
        <taxon>Botrytis</taxon>
    </lineage>
</organism>
<keyword evidence="3 7" id="KW-0812">Transmembrane</keyword>
<dbReference type="Gene3D" id="3.40.50.1820">
    <property type="entry name" value="alpha/beta hydrolase"/>
    <property type="match status" value="1"/>
</dbReference>
<feature type="compositionally biased region" description="Low complexity" evidence="6">
    <location>
        <begin position="745"/>
        <end position="761"/>
    </location>
</feature>
<feature type="compositionally biased region" description="Polar residues" evidence="6">
    <location>
        <begin position="62"/>
        <end position="72"/>
    </location>
</feature>
<feature type="compositionally biased region" description="Low complexity" evidence="6">
    <location>
        <begin position="73"/>
        <end position="84"/>
    </location>
</feature>
<feature type="region of interest" description="Disordered" evidence="6">
    <location>
        <begin position="815"/>
        <end position="849"/>
    </location>
</feature>
<keyword evidence="4 7" id="KW-1133">Transmembrane helix</keyword>
<evidence type="ECO:0000256" key="4">
    <source>
        <dbReference type="ARBA" id="ARBA00022989"/>
    </source>
</evidence>
<feature type="region of interest" description="Disordered" evidence="6">
    <location>
        <begin position="134"/>
        <end position="168"/>
    </location>
</feature>
<comment type="subcellular location">
    <subcellularLocation>
        <location evidence="1">Membrane</location>
        <topology evidence="1">Multi-pass membrane protein</topology>
    </subcellularLocation>
</comment>
<feature type="compositionally biased region" description="Basic and acidic residues" evidence="6">
    <location>
        <begin position="837"/>
        <end position="849"/>
    </location>
</feature>
<dbReference type="GO" id="GO:0016020">
    <property type="term" value="C:membrane"/>
    <property type="evidence" value="ECO:0007669"/>
    <property type="project" value="UniProtKB-SubCell"/>
</dbReference>
<dbReference type="AlphaFoldDB" id="A0A4S8R570"/>
<feature type="region of interest" description="Disordered" evidence="6">
    <location>
        <begin position="39"/>
        <end position="86"/>
    </location>
</feature>
<evidence type="ECO:0000313" key="9">
    <source>
        <dbReference type="Proteomes" id="UP000308671"/>
    </source>
</evidence>
<name>A0A4S8R570_9HELO</name>
<feature type="region of interest" description="Disordered" evidence="6">
    <location>
        <begin position="745"/>
        <end position="765"/>
    </location>
</feature>
<comment type="caution">
    <text evidence="8">The sequence shown here is derived from an EMBL/GenBank/DDBJ whole genome shotgun (WGS) entry which is preliminary data.</text>
</comment>
<feature type="compositionally biased region" description="Basic and acidic residues" evidence="6">
    <location>
        <begin position="139"/>
        <end position="151"/>
    </location>
</feature>
<accession>A0A4S8R570</accession>
<dbReference type="InterPro" id="IPR007941">
    <property type="entry name" value="DUF726"/>
</dbReference>
<feature type="transmembrane region" description="Helical" evidence="7">
    <location>
        <begin position="312"/>
        <end position="335"/>
    </location>
</feature>
<protein>
    <recommendedName>
        <fullName evidence="10">DUF726-domain-containing protein</fullName>
    </recommendedName>
</protein>
<evidence type="ECO:0000256" key="5">
    <source>
        <dbReference type="ARBA" id="ARBA00023136"/>
    </source>
</evidence>
<dbReference type="SUPFAM" id="SSF53474">
    <property type="entry name" value="alpha/beta-Hydrolases"/>
    <property type="match status" value="1"/>
</dbReference>
<evidence type="ECO:0000313" key="8">
    <source>
        <dbReference type="EMBL" id="THV53107.1"/>
    </source>
</evidence>
<dbReference type="OrthoDB" id="277931at2759"/>
<dbReference type="PANTHER" id="PTHR17920:SF22">
    <property type="entry name" value="DUF726 DOMAIN PROTEIN (AFU_ORTHOLOGUE AFUA_2G12860)"/>
    <property type="match status" value="1"/>
</dbReference>
<evidence type="ECO:0000256" key="3">
    <source>
        <dbReference type="ARBA" id="ARBA00022692"/>
    </source>
</evidence>
<evidence type="ECO:0000256" key="7">
    <source>
        <dbReference type="SAM" id="Phobius"/>
    </source>
</evidence>
<sequence length="849" mass="92095">MAPTAADPKDLKLILNPARRRALNILIGSITEHMRKTITDSFSNPSNQPNSNLNSNIPGPNPNVSSYPNAHYSNTSSPASTPTSEIDLETAQQRRLEARLNQNLSTPKLQALEKAALNYFDSWRDSIITQLGKILNSPDDPRADQKKKELLASRPPPPYSPASNNDHEPSKDILAFQTLYPPIPTRLTTISLQDRIHIVSSLLIIVLSLGTYSAHSRVLLCHLTSSLALPPFLLTHEEIQTSRTLLLASKAALNADAETAARASQNASSRRWKVGLASVAGAALIGVTGGLAAPVVAGAIGGLMGSVGLGGLASFLGVFCMNGALVGTFFGAYGARMTGEMMDKYAREVEDFKFLDVKGEWGEFGTKEEEEIEKRRLRVLIGVNGWVGEERDIIRPWRKLAVSEGDEDSGHGCEVFALRYETNALVELGNSLKDTVGSYAWSMVKMEILKRTVLATLWGALWPVYLLKMATGIDNPFARAKRRAEKAGEVLADALINRAQGERPVMLVGYSLGSRVIYSCLRSLAERHAFGLIDSVVLIGSPIPSSTLSLLPLRTVISGPLLNVYNPSDLLLAFLYRFTSLQYGISGLQPIEHIEGVTNIDVSSKLNSHLKYEGVIDRVLGTYVFPSMSNVDEEKWENGGEGEEGISMLDGEGQVKEDEVEEELLIDFGEVAELEADVPLPSGYLNIKNLNISSATSYSYDMEDLLGSPATPTETVASTTESISGAHFASHSIGTISPSITTTTTTLATPNTTTPSSPSPSYYSCSEDEGGIQMIDNDDELDMHIQLTAPETPSTSSKNDVERIEKGMTRLVVTERSIDDVKHESPVEPKSLGSLPRGDRKKAADFGLY</sequence>
<evidence type="ECO:0000256" key="2">
    <source>
        <dbReference type="ARBA" id="ARBA00009824"/>
    </source>
</evidence>
<keyword evidence="9" id="KW-1185">Reference proteome</keyword>
<feature type="compositionally biased region" description="Low complexity" evidence="6">
    <location>
        <begin position="41"/>
        <end position="58"/>
    </location>
</feature>
<evidence type="ECO:0000256" key="1">
    <source>
        <dbReference type="ARBA" id="ARBA00004141"/>
    </source>
</evidence>
<dbReference type="InterPro" id="IPR029058">
    <property type="entry name" value="AB_hydrolase_fold"/>
</dbReference>
<feature type="transmembrane region" description="Helical" evidence="7">
    <location>
        <begin position="448"/>
        <end position="467"/>
    </location>
</feature>
<reference evidence="8 9" key="1">
    <citation type="submission" date="2017-12" db="EMBL/GenBank/DDBJ databases">
        <title>Comparative genomics of Botrytis spp.</title>
        <authorList>
            <person name="Valero-Jimenez C.A."/>
            <person name="Tapia P."/>
            <person name="Veloso J."/>
            <person name="Silva-Moreno E."/>
            <person name="Staats M."/>
            <person name="Valdes J.H."/>
            <person name="Van Kan J.A.L."/>
        </authorList>
    </citation>
    <scope>NUCLEOTIDE SEQUENCE [LARGE SCALE GENOMIC DNA]</scope>
    <source>
        <strain evidence="8 9">MUCL435</strain>
    </source>
</reference>
<comment type="similarity">
    <text evidence="2">Belongs to the TMCO4 family.</text>
</comment>
<evidence type="ECO:0000256" key="6">
    <source>
        <dbReference type="SAM" id="MobiDB-lite"/>
    </source>
</evidence>
<proteinExistence type="inferred from homology"/>
<keyword evidence="5 7" id="KW-0472">Membrane</keyword>
<evidence type="ECO:0008006" key="10">
    <source>
        <dbReference type="Google" id="ProtNLM"/>
    </source>
</evidence>
<feature type="transmembrane region" description="Helical" evidence="7">
    <location>
        <begin position="274"/>
        <end position="300"/>
    </location>
</feature>
<dbReference type="Proteomes" id="UP000308671">
    <property type="component" value="Unassembled WGS sequence"/>
</dbReference>